<keyword evidence="1 4" id="KW-0349">Heme</keyword>
<dbReference type="AlphaFoldDB" id="A0A517MKB0"/>
<name>A0A517MKB0_9BACT</name>
<feature type="domain" description="Cytochrome c" evidence="5">
    <location>
        <begin position="1121"/>
        <end position="1256"/>
    </location>
</feature>
<dbReference type="Gene3D" id="1.25.10.10">
    <property type="entry name" value="Leucine-rich Repeat Variant"/>
    <property type="match status" value="1"/>
</dbReference>
<dbReference type="SUPFAM" id="SSF46626">
    <property type="entry name" value="Cytochrome c"/>
    <property type="match status" value="1"/>
</dbReference>
<evidence type="ECO:0000256" key="1">
    <source>
        <dbReference type="ARBA" id="ARBA00022617"/>
    </source>
</evidence>
<keyword evidence="7" id="KW-1185">Reference proteome</keyword>
<dbReference type="GO" id="GO:0020037">
    <property type="term" value="F:heme binding"/>
    <property type="evidence" value="ECO:0007669"/>
    <property type="project" value="InterPro"/>
</dbReference>
<evidence type="ECO:0000259" key="5">
    <source>
        <dbReference type="PROSITE" id="PS51007"/>
    </source>
</evidence>
<dbReference type="Gene3D" id="2.60.120.260">
    <property type="entry name" value="Galactose-binding domain-like"/>
    <property type="match status" value="1"/>
</dbReference>
<dbReference type="InterPro" id="IPR008979">
    <property type="entry name" value="Galactose-bd-like_sf"/>
</dbReference>
<dbReference type="NCBIfam" id="TIGR02603">
    <property type="entry name" value="CxxCH_TIGR02603"/>
    <property type="match status" value="1"/>
</dbReference>
<dbReference type="Gene3D" id="2.120.10.30">
    <property type="entry name" value="TolB, C-terminal domain"/>
    <property type="match status" value="1"/>
</dbReference>
<dbReference type="Proteomes" id="UP000320672">
    <property type="component" value="Chromosome"/>
</dbReference>
<evidence type="ECO:0000256" key="3">
    <source>
        <dbReference type="ARBA" id="ARBA00023004"/>
    </source>
</evidence>
<evidence type="ECO:0000256" key="2">
    <source>
        <dbReference type="ARBA" id="ARBA00022723"/>
    </source>
</evidence>
<dbReference type="RefSeq" id="WP_145353323.1">
    <property type="nucleotide sequence ID" value="NZ_CP036262.1"/>
</dbReference>
<keyword evidence="3 4" id="KW-0408">Iron</keyword>
<dbReference type="PROSITE" id="PS51007">
    <property type="entry name" value="CYTC"/>
    <property type="match status" value="1"/>
</dbReference>
<dbReference type="Pfam" id="PF13646">
    <property type="entry name" value="HEAT_2"/>
    <property type="match status" value="1"/>
</dbReference>
<dbReference type="InterPro" id="IPR011042">
    <property type="entry name" value="6-blade_b-propeller_TolB-like"/>
</dbReference>
<evidence type="ECO:0000313" key="7">
    <source>
        <dbReference type="Proteomes" id="UP000320672"/>
    </source>
</evidence>
<sequence length="1268" mass="140010">MDGNSIRSLLGLILLGLLVNGVPTRDAGAAEAQWIWDRGTAKNEVPTGTSGYFRKTINLRTEAIGEVTIAADDVFELFVNGRRVGSGRSARKLTEYDISELLVRGRNVIAVKVDNTHGTTAALAARISIRPEGASQWYNFSTDSNWKTSLSASSMWQTATYNDSRWGNAQEFGQLGDTVPWDRQEDVASEEQHQESTRFQIQDGFGVQRLFDDEETGSLIAMAFNEFGHIVAARERGPLLLMFDKDGDAIPDEVRTYCDQVESCQGILPLNGDVFVTGEGPEGIGLYRLSDKDRNGTLEEVKTILKFTGTPGEHGPHGIVLGPDGMLYVTVGNHMQVVGHGGKGETLPPAYEGDLVTPRYEDPGGHARGVKAPGGTIIRTTLDGKRVERIAGGIRNAYDLAFHTDGSLFIHDSDMESDIGAAWYRGTALYDVTEAGEFGWRSGWAKWPEYYADRLPNVLDTGRGSPSGAICYEHYTFPVRYQGSLFLADWSEGRILNVRLKPNGASYTADSQVFLQGQPLNVTDLDIGPDGAMYFCTGGRGTAGGVYRVFWQGPIPEKVNNLGTGIAAAIRQPQPASAWSRQKLAGIKKELGAEWNEMVAGVAFSDENPAHYRTRALDLMELFGPIPSEELLIELSKAQSEAVRAKVVMMMGLHPSKATARQLESLLEDRDLRVRRLACEAMLRSKQVPDPQLILPLLDENDRTLAFVARRVLETIPADQWQETVLQSDQPRIAILGSLALVSVRPDKETALLVLSRMSQLMSGFLSDADFVDLLRVTQVALARGEIDPGMVQPLRDQIAEEFPSGDSRMNGELMRLAAYLQADSTATRALEYIDGDAPLADRVHVAMYLRFLDKKWTAKDRFTLLKFYEQASTEDQGSSVPLYLMNVTRDFGKHLTRDDAIAILEKGDKWPNAALASLYKIPRPADEKTQDLLIGLDEKISGPEHTRDVYKRLRTGIVAMLAMTGDEKALAHLRRVWRQDPERRQPIAMGLAMHPDGQNWDYLVRSLNILEGESAKDVLEQLATVPVATDDPEALRQVILLGLSAEESGRSTQPAQKLLVHWTGLQATDNEQPTMDVWQQWYAKTYPDRPAALLPEPGEGARWDFDQLAEYLESTEGRHGDPSQGAELFAKANCNSCHRFGNQGQSVGPDLTSLARRFTRREVLESILYPSHVVSDQYMSRKVLTLDGRVYVGLLAENGRGVLTIRDSNNQITEINEADVDQILPSSSSIMPTGGLDALTLKEISDLMSYLGVLPPLEVASQSQDNR</sequence>
<gene>
    <name evidence="6" type="ORF">FF011L_40730</name>
</gene>
<evidence type="ECO:0000256" key="4">
    <source>
        <dbReference type="PROSITE-ProRule" id="PRU00433"/>
    </source>
</evidence>
<dbReference type="PANTHER" id="PTHR33546:SF1">
    <property type="entry name" value="LARGE, MULTIFUNCTIONAL SECRETED PROTEIN"/>
    <property type="match status" value="1"/>
</dbReference>
<dbReference type="OrthoDB" id="223239at2"/>
<organism evidence="6 7">
    <name type="scientific">Roseimaritima multifibrata</name>
    <dbReference type="NCBI Taxonomy" id="1930274"/>
    <lineage>
        <taxon>Bacteria</taxon>
        <taxon>Pseudomonadati</taxon>
        <taxon>Planctomycetota</taxon>
        <taxon>Planctomycetia</taxon>
        <taxon>Pirellulales</taxon>
        <taxon>Pirellulaceae</taxon>
        <taxon>Roseimaritima</taxon>
    </lineage>
</organism>
<dbReference type="GO" id="GO:0046872">
    <property type="term" value="F:metal ion binding"/>
    <property type="evidence" value="ECO:0007669"/>
    <property type="project" value="UniProtKB-KW"/>
</dbReference>
<dbReference type="InterPro" id="IPR055557">
    <property type="entry name" value="DUF7133"/>
</dbReference>
<dbReference type="InterPro" id="IPR013427">
    <property type="entry name" value="Haem-bd_dom_put"/>
</dbReference>
<dbReference type="Pfam" id="PF23500">
    <property type="entry name" value="DUF7133"/>
    <property type="match status" value="1"/>
</dbReference>
<dbReference type="GO" id="GO:0009055">
    <property type="term" value="F:electron transfer activity"/>
    <property type="evidence" value="ECO:0007669"/>
    <property type="project" value="InterPro"/>
</dbReference>
<dbReference type="InterPro" id="IPR011989">
    <property type="entry name" value="ARM-like"/>
</dbReference>
<reference evidence="6 7" key="1">
    <citation type="submission" date="2019-02" db="EMBL/GenBank/DDBJ databases">
        <title>Deep-cultivation of Planctomycetes and their phenomic and genomic characterization uncovers novel biology.</title>
        <authorList>
            <person name="Wiegand S."/>
            <person name="Jogler M."/>
            <person name="Boedeker C."/>
            <person name="Pinto D."/>
            <person name="Vollmers J."/>
            <person name="Rivas-Marin E."/>
            <person name="Kohn T."/>
            <person name="Peeters S.H."/>
            <person name="Heuer A."/>
            <person name="Rast P."/>
            <person name="Oberbeckmann S."/>
            <person name="Bunk B."/>
            <person name="Jeske O."/>
            <person name="Meyerdierks A."/>
            <person name="Storesund J.E."/>
            <person name="Kallscheuer N."/>
            <person name="Luecker S."/>
            <person name="Lage O.M."/>
            <person name="Pohl T."/>
            <person name="Merkel B.J."/>
            <person name="Hornburger P."/>
            <person name="Mueller R.-W."/>
            <person name="Bruemmer F."/>
            <person name="Labrenz M."/>
            <person name="Spormann A.M."/>
            <person name="Op den Camp H."/>
            <person name="Overmann J."/>
            <person name="Amann R."/>
            <person name="Jetten M.S.M."/>
            <person name="Mascher T."/>
            <person name="Medema M.H."/>
            <person name="Devos D.P."/>
            <person name="Kaster A.-K."/>
            <person name="Ovreas L."/>
            <person name="Rohde M."/>
            <person name="Galperin M.Y."/>
            <person name="Jogler C."/>
        </authorList>
    </citation>
    <scope>NUCLEOTIDE SEQUENCE [LARGE SCALE GENOMIC DNA]</scope>
    <source>
        <strain evidence="6 7">FF011L</strain>
    </source>
</reference>
<protein>
    <submittedName>
        <fullName evidence="6">Cryptic beta-D-galactosidase subunit alpha</fullName>
    </submittedName>
</protein>
<dbReference type="KEGG" id="rml:FF011L_40730"/>
<proteinExistence type="predicted"/>
<dbReference type="SUPFAM" id="SSF50952">
    <property type="entry name" value="Soluble quinoprotein glucose dehydrogenase"/>
    <property type="match status" value="1"/>
</dbReference>
<dbReference type="InterPro" id="IPR036909">
    <property type="entry name" value="Cyt_c-like_dom_sf"/>
</dbReference>
<evidence type="ECO:0000313" key="6">
    <source>
        <dbReference type="EMBL" id="QDS95280.1"/>
    </source>
</evidence>
<dbReference type="EMBL" id="CP036262">
    <property type="protein sequence ID" value="QDS95280.1"/>
    <property type="molecule type" value="Genomic_DNA"/>
</dbReference>
<dbReference type="SUPFAM" id="SSF48371">
    <property type="entry name" value="ARM repeat"/>
    <property type="match status" value="1"/>
</dbReference>
<dbReference type="InterPro" id="IPR016024">
    <property type="entry name" value="ARM-type_fold"/>
</dbReference>
<dbReference type="SUPFAM" id="SSF49785">
    <property type="entry name" value="Galactose-binding domain-like"/>
    <property type="match status" value="1"/>
</dbReference>
<dbReference type="PANTHER" id="PTHR33546">
    <property type="entry name" value="LARGE, MULTIFUNCTIONAL SECRETED PROTEIN-RELATED"/>
    <property type="match status" value="1"/>
</dbReference>
<dbReference type="InterPro" id="IPR009056">
    <property type="entry name" value="Cyt_c-like_dom"/>
</dbReference>
<dbReference type="Gene3D" id="1.10.760.10">
    <property type="entry name" value="Cytochrome c-like domain"/>
    <property type="match status" value="1"/>
</dbReference>
<keyword evidence="2 4" id="KW-0479">Metal-binding</keyword>
<dbReference type="InterPro" id="IPR011041">
    <property type="entry name" value="Quinoprot_gluc/sorb_DH_b-prop"/>
</dbReference>
<accession>A0A517MKB0</accession>